<dbReference type="Proteomes" id="UP000315949">
    <property type="component" value="Unassembled WGS sequence"/>
</dbReference>
<organism evidence="6 7">
    <name type="scientific">Luteimonas wenzhouensis</name>
    <dbReference type="NCBI Taxonomy" id="2599615"/>
    <lineage>
        <taxon>Bacteria</taxon>
        <taxon>Pseudomonadati</taxon>
        <taxon>Pseudomonadota</taxon>
        <taxon>Gammaproteobacteria</taxon>
        <taxon>Lysobacterales</taxon>
        <taxon>Lysobacteraceae</taxon>
        <taxon>Luteimonas</taxon>
    </lineage>
</organism>
<dbReference type="GO" id="GO:0004553">
    <property type="term" value="F:hydrolase activity, hydrolyzing O-glycosyl compounds"/>
    <property type="evidence" value="ECO:0007669"/>
    <property type="project" value="InterPro"/>
</dbReference>
<dbReference type="OrthoDB" id="92254at2"/>
<evidence type="ECO:0000313" key="7">
    <source>
        <dbReference type="Proteomes" id="UP000315949"/>
    </source>
</evidence>
<dbReference type="GO" id="GO:0042597">
    <property type="term" value="C:periplasmic space"/>
    <property type="evidence" value="ECO:0007669"/>
    <property type="project" value="InterPro"/>
</dbReference>
<keyword evidence="2 3" id="KW-0732">Signal</keyword>
<keyword evidence="7" id="KW-1185">Reference proteome</keyword>
<dbReference type="Gene3D" id="1.10.1240.20">
    <property type="entry name" value="Lytic transglycosylase, superhelical linker domain"/>
    <property type="match status" value="1"/>
</dbReference>
<proteinExistence type="inferred from homology"/>
<dbReference type="PANTHER" id="PTHR37423">
    <property type="entry name" value="SOLUBLE LYTIC MUREIN TRANSGLYCOSYLASE-RELATED"/>
    <property type="match status" value="1"/>
</dbReference>
<dbReference type="Pfam" id="PF14718">
    <property type="entry name" value="SLT_L"/>
    <property type="match status" value="1"/>
</dbReference>
<comment type="caution">
    <text evidence="6">The sequence shown here is derived from an EMBL/GenBank/DDBJ whole genome shotgun (WGS) entry which is preliminary data.</text>
</comment>
<dbReference type="InterPro" id="IPR037061">
    <property type="entry name" value="Lytic_TGlycoase_superhlx_L_sf"/>
</dbReference>
<evidence type="ECO:0000256" key="3">
    <source>
        <dbReference type="SAM" id="SignalP"/>
    </source>
</evidence>
<dbReference type="AlphaFoldDB" id="A0A5C5TV09"/>
<dbReference type="SUPFAM" id="SSF53955">
    <property type="entry name" value="Lysozyme-like"/>
    <property type="match status" value="1"/>
</dbReference>
<name>A0A5C5TV09_9GAMM</name>
<dbReference type="EMBL" id="VOHE01000010">
    <property type="protein sequence ID" value="TWT17040.1"/>
    <property type="molecule type" value="Genomic_DNA"/>
</dbReference>
<feature type="signal peptide" evidence="3">
    <location>
        <begin position="1"/>
        <end position="22"/>
    </location>
</feature>
<dbReference type="Gene3D" id="1.10.530.10">
    <property type="match status" value="1"/>
</dbReference>
<evidence type="ECO:0000259" key="5">
    <source>
        <dbReference type="Pfam" id="PF14718"/>
    </source>
</evidence>
<protein>
    <submittedName>
        <fullName evidence="6">Lytic transglycosylase domain-containing protein</fullName>
    </submittedName>
</protein>
<dbReference type="PANTHER" id="PTHR37423:SF5">
    <property type="entry name" value="SOLUBLE LYTIC MUREIN TRANSGLYCOSYLASE"/>
    <property type="match status" value="1"/>
</dbReference>
<dbReference type="Gene3D" id="1.25.20.10">
    <property type="entry name" value="Bacterial muramidases"/>
    <property type="match status" value="1"/>
</dbReference>
<sequence length="649" mass="72128">MSKQLRIVLAALTLLAAPVLQAQDDATLRAAFEAAERGLPAPALAPDHPVKPWVDMVALRKDIDTLPAARARAFLERHAGQPVAEVFREAWLRALLKRKDWAGFRAAWSPAVTHTALRCAELQARLETGAADAQWIRDAQAMWRSSGKSLPNECDPVFEALAARGGLTDALRWERIELAAAEWEPGVMRAAARGLPADQLALANDYAAFVQAPHPRATQWPKTARSRLVASHGLARFAKDDPLAAEARLPAIARALDFTEVERGRVLYQAALWTVASYLPDSARLLAAVPASAYDERLHEWRVREALARGDWNAALAALRAMDPALRSRSRWQWFEARMLELTGDRAGARVLFARAATKPDFHGFLAADRLDRPYALCPWSPDWSEAEKASVAADPALVRAMALYRADRSGWAVREWNDALARFDDRQRRIAVQVAQEHGWFDRAVFNLGKTPDEHRLYTLRFPIHHADLIEREARRNGLDPAWVAAEIRAESTFNPRARSPANARGLMQVLPSTGAAVARRLGLPWGGAESLYDPATNITLGTAYLREKEQMYGKPYVAIAAYNAGPTPTSRWLSQRGDMDPDIWIETISYRETREYVARILAFSVLYDWRMFGTARPVSERMLGAAAGNGKRKRFECPAPDAAPQAG</sequence>
<dbReference type="InterPro" id="IPR012289">
    <property type="entry name" value="Lytic_TGlycosylase_superhlx_L"/>
</dbReference>
<comment type="similarity">
    <text evidence="1">Belongs to the transglycosylase Slt family.</text>
</comment>
<gene>
    <name evidence="6" type="ORF">FQY79_14235</name>
</gene>
<dbReference type="RefSeq" id="WP_146313555.1">
    <property type="nucleotide sequence ID" value="NZ_VOHE01000010.1"/>
</dbReference>
<dbReference type="Pfam" id="PF01464">
    <property type="entry name" value="SLT"/>
    <property type="match status" value="1"/>
</dbReference>
<feature type="domain" description="Transglycosylase SLT" evidence="4">
    <location>
        <begin position="470"/>
        <end position="584"/>
    </location>
</feature>
<evidence type="ECO:0000256" key="2">
    <source>
        <dbReference type="ARBA" id="ARBA00022729"/>
    </source>
</evidence>
<feature type="chain" id="PRO_5022971704" evidence="3">
    <location>
        <begin position="23"/>
        <end position="649"/>
    </location>
</feature>
<reference evidence="6 7" key="1">
    <citation type="submission" date="2019-07" db="EMBL/GenBank/DDBJ databases">
        <title>Luteimonas sp. YD-1 nov., isolated from acidic soil.</title>
        <authorList>
            <person name="Zhou J."/>
        </authorList>
    </citation>
    <scope>NUCLEOTIDE SEQUENCE [LARGE SCALE GENOMIC DNA]</scope>
    <source>
        <strain evidence="6 7">YD-1</strain>
    </source>
</reference>
<accession>A0A5C5TV09</accession>
<evidence type="ECO:0000256" key="1">
    <source>
        <dbReference type="ARBA" id="ARBA00007734"/>
    </source>
</evidence>
<dbReference type="InterPro" id="IPR023346">
    <property type="entry name" value="Lysozyme-like_dom_sf"/>
</dbReference>
<dbReference type="CDD" id="cd13401">
    <property type="entry name" value="Slt70-like"/>
    <property type="match status" value="1"/>
</dbReference>
<dbReference type="SUPFAM" id="SSF48435">
    <property type="entry name" value="Bacterial muramidases"/>
    <property type="match status" value="1"/>
</dbReference>
<dbReference type="InterPro" id="IPR008939">
    <property type="entry name" value="Lytic_TGlycosylase_superhlx_U"/>
</dbReference>
<feature type="domain" description="Lytic transglycosylase superhelical linker" evidence="5">
    <location>
        <begin position="392"/>
        <end position="451"/>
    </location>
</feature>
<dbReference type="InterPro" id="IPR008258">
    <property type="entry name" value="Transglycosylase_SLT_dom_1"/>
</dbReference>
<evidence type="ECO:0000259" key="4">
    <source>
        <dbReference type="Pfam" id="PF01464"/>
    </source>
</evidence>
<evidence type="ECO:0000313" key="6">
    <source>
        <dbReference type="EMBL" id="TWT17040.1"/>
    </source>
</evidence>